<keyword evidence="3" id="KW-1185">Reference proteome</keyword>
<organism evidence="2 3">
    <name type="scientific">Paenibacillus lutrae</name>
    <dbReference type="NCBI Taxonomy" id="2078573"/>
    <lineage>
        <taxon>Bacteria</taxon>
        <taxon>Bacillati</taxon>
        <taxon>Bacillota</taxon>
        <taxon>Bacilli</taxon>
        <taxon>Bacillales</taxon>
        <taxon>Paenibacillaceae</taxon>
        <taxon>Paenibacillus</taxon>
    </lineage>
</organism>
<sequence length="347" mass="39940">MTFTLYKEARLNCLYVNIAAALLRLPVLKESLPFLFNQAGLYYQDTQDEDEFVLSPYYRELDDYIGELFGARVCRKGYAGGESYMGALKNVLGTGRSAIIEADIFYLPHSGFYNRSHFPHALEVIGYKDGVFEICDHYYVYHGTLTDAEFRFIFESSLQSPFYKLLNLWNLERHVTKGAGVPDAAFHSGVIRDNYRNMSGQALYDCPAGSRAGLEAFEPICRQITRLKTMDQDASKFKAASYLYEGFREIANSRFQHHNFLKAIGENELAESYLEADQSWMVAANLLMRAATANQFQHFEERILNRMQRVREKEADHLELLRQWLERAEPEGCGRSFMTQYSPRSGQ</sequence>
<protein>
    <recommendedName>
        <fullName evidence="1">Butirosin biosynthesis protein H N-terminal domain-containing protein</fullName>
    </recommendedName>
</protein>
<gene>
    <name evidence="2" type="ORF">EDM21_04755</name>
</gene>
<comment type="caution">
    <text evidence="2">The sequence shown here is derived from an EMBL/GenBank/DDBJ whole genome shotgun (WGS) entry which is preliminary data.</text>
</comment>
<accession>A0A7X3FFN1</accession>
<feature type="domain" description="Butirosin biosynthesis protein H N-terminal" evidence="1">
    <location>
        <begin position="28"/>
        <end position="137"/>
    </location>
</feature>
<evidence type="ECO:0000313" key="2">
    <source>
        <dbReference type="EMBL" id="MVO98834.1"/>
    </source>
</evidence>
<proteinExistence type="predicted"/>
<dbReference type="OrthoDB" id="2525930at2"/>
<dbReference type="RefSeq" id="WP_157333341.1">
    <property type="nucleotide sequence ID" value="NZ_RHLK01000002.1"/>
</dbReference>
<evidence type="ECO:0000259" key="1">
    <source>
        <dbReference type="Pfam" id="PF14399"/>
    </source>
</evidence>
<reference evidence="2 3" key="1">
    <citation type="journal article" date="2019" name="Microorganisms">
        <title>Paenibacillus lutrae sp. nov., A Chitinolytic Species Isolated from A River Otter in Castril Natural Park, Granada, Spain.</title>
        <authorList>
            <person name="Rodriguez M."/>
            <person name="Reina J.C."/>
            <person name="Bejar V."/>
            <person name="Llamas I."/>
        </authorList>
    </citation>
    <scope>NUCLEOTIDE SEQUENCE [LARGE SCALE GENOMIC DNA]</scope>
    <source>
        <strain evidence="2 3">N10</strain>
    </source>
</reference>
<dbReference type="Pfam" id="PF14399">
    <property type="entry name" value="BtrH_N"/>
    <property type="match status" value="1"/>
</dbReference>
<name>A0A7X3FFN1_9BACL</name>
<dbReference type="AlphaFoldDB" id="A0A7X3FFN1"/>
<dbReference type="InterPro" id="IPR026935">
    <property type="entry name" value="BtrH_N"/>
</dbReference>
<dbReference type="EMBL" id="RHLK01000002">
    <property type="protein sequence ID" value="MVO98834.1"/>
    <property type="molecule type" value="Genomic_DNA"/>
</dbReference>
<dbReference type="Proteomes" id="UP000490800">
    <property type="component" value="Unassembled WGS sequence"/>
</dbReference>
<evidence type="ECO:0000313" key="3">
    <source>
        <dbReference type="Proteomes" id="UP000490800"/>
    </source>
</evidence>